<sequence length="732" mass="80092">MVNVNKFNLEEIRVPQYLFGKSPVTLINHPETFCPVSMISQITQDTNYSTIYQTGIQTLQQQVASKDFNGKCIDRFMREIGQMLSSVITDHATNVDVQKSALEVSDVKIGLLDETQKQDMVPISIVQILHQRSRSTTMNIENILCVEQDKQEGTNSKFRITLIKFILQDVQQLGANPTDRPIHFKFIGSYLKQRTRVFVQSDFGANSFISEEQKAFKVHSALITNGDMLQISKCNFIDCNSSAFGSAIFLICNSNGQATLDQVQFINCRSNSGGGMYGIAQSNGTILIKQCNFTDCNSNGRDGGGSGLMAIINERGQFTISGVCIFKNCSCSDTSSIGGGCYIHAYEPNYNINIAGELLFERCKGYQGGGLAIYLDNVGQFQMNILSFNECSSFGSGGGGFDFQIQTQLQLTITGKCSFCNCSSPSSSVGSGVGGGLILSTWEQGSKLNFTGELEFDQCKANYGGGMYILIQQLRILEINNATFKDCSSNLDGGGLYMSIQYSGVIDIISSQFLNCSASNSGGGGLYCYIGSNQSVKFRDLTFDNCSAVNGGAIYSNINAGGKLIIENSCKLSQCKATLGNGGGIFVYINNFTSQFEFKINNSIISECEAKSDTSYDIPPTGYGGGIFLFGSGEYDQLTQSIDLRGMKIYNNSADKAGQSLYVVMTKVEEWCKYGGEGEYVKGNYSDGISNKNELQGIPVNLQVFNQYSTQNISSQQKYLEDYWNEVEDQPE</sequence>
<dbReference type="Proteomes" id="UP000324800">
    <property type="component" value="Unassembled WGS sequence"/>
</dbReference>
<comment type="caution">
    <text evidence="1">The sequence shown here is derived from an EMBL/GenBank/DDBJ whole genome shotgun (WGS) entry which is preliminary data.</text>
</comment>
<organism evidence="1 2">
    <name type="scientific">Streblomastix strix</name>
    <dbReference type="NCBI Taxonomy" id="222440"/>
    <lineage>
        <taxon>Eukaryota</taxon>
        <taxon>Metamonada</taxon>
        <taxon>Preaxostyla</taxon>
        <taxon>Oxymonadida</taxon>
        <taxon>Streblomastigidae</taxon>
        <taxon>Streblomastix</taxon>
    </lineage>
</organism>
<dbReference type="OrthoDB" id="10691442at2759"/>
<gene>
    <name evidence="1" type="ORF">EZS28_024031</name>
</gene>
<reference evidence="1 2" key="1">
    <citation type="submission" date="2019-03" db="EMBL/GenBank/DDBJ databases">
        <title>Single cell metagenomics reveals metabolic interactions within the superorganism composed of flagellate Streblomastix strix and complex community of Bacteroidetes bacteria on its surface.</title>
        <authorList>
            <person name="Treitli S.C."/>
            <person name="Kolisko M."/>
            <person name="Husnik F."/>
            <person name="Keeling P."/>
            <person name="Hampl V."/>
        </authorList>
    </citation>
    <scope>NUCLEOTIDE SEQUENCE [LARGE SCALE GENOMIC DNA]</scope>
    <source>
        <strain evidence="1">ST1C</strain>
    </source>
</reference>
<evidence type="ECO:0000313" key="1">
    <source>
        <dbReference type="EMBL" id="KAA6380443.1"/>
    </source>
</evidence>
<proteinExistence type="predicted"/>
<dbReference type="AlphaFoldDB" id="A0A5J4VD82"/>
<evidence type="ECO:0000313" key="2">
    <source>
        <dbReference type="Proteomes" id="UP000324800"/>
    </source>
</evidence>
<protein>
    <submittedName>
        <fullName evidence="1">Uncharacterized protein</fullName>
    </submittedName>
</protein>
<dbReference type="SUPFAM" id="SSF51126">
    <property type="entry name" value="Pectin lyase-like"/>
    <property type="match status" value="1"/>
</dbReference>
<name>A0A5J4VD82_9EUKA</name>
<dbReference type="EMBL" id="SNRW01007896">
    <property type="protein sequence ID" value="KAA6380443.1"/>
    <property type="molecule type" value="Genomic_DNA"/>
</dbReference>
<dbReference type="InterPro" id="IPR011050">
    <property type="entry name" value="Pectin_lyase_fold/virulence"/>
</dbReference>
<accession>A0A5J4VD82</accession>